<sequence length="616" mass="69525">MKLYKKIILGVAACVSLSACDDWLDVNTNPNTPISTDAEFHQRLPWMQFYMEHIYHIVASNTSFYCGHFYRNNAREGGAAKWQLDSSTRAANAQQWFFTQVGVNCNDLYNQAMEAGAYHYAGAAKFFRAYGFMMLTDLFGEIPYNDAFGENPSPAYDNGKTIFLGCITDIDEAIELFSKQQEAINNVTPVDLVEGDSWNGGDADKWLKMCYLLKARWLNHLVKKEAGNYKDGKYDAPEILNCLAKAQQSNADNTAIKHTDTNTPSHDVLGWNEPIDYSALYSCIGMNSNIYITKCYYDNLTNFDGKGIEDPRADKFIPWTRSMKGPETPIDIKWSDDGLWRRSMGVDMQTDILSQSGPYALSFDATTQSWYCDSPTRKGDTIYVWTTCGGTGYAGGVDILYRRNKSYDTSALSGVFYARPTSPSLMASYSEACFIKAETLFRQGDKSGAFIAYKEGVKASIDFVNDQIGVWTSEDGKLESCPSFTHIEQADIDNFLNNALGNSSDITLGKILTQKMLAMPYSNENWNDMRRCDYDTNIFMNWDKSYYYRNTPAGFTYCPEDKSPRRWKQASYELTYNTTNLAAIGSQVPGAAELGEGWYNNNLICTLPVWWDSNQE</sequence>
<dbReference type="Gene3D" id="1.25.40.390">
    <property type="match status" value="2"/>
</dbReference>
<keyword evidence="1" id="KW-0732">Signal</keyword>
<dbReference type="EMBL" id="WCTL01000007">
    <property type="protein sequence ID" value="KAB4237060.1"/>
    <property type="molecule type" value="Genomic_DNA"/>
</dbReference>
<accession>A0A139K474</accession>
<feature type="chain" id="PRO_5044056501" evidence="1">
    <location>
        <begin position="22"/>
        <end position="616"/>
    </location>
</feature>
<dbReference type="GeneID" id="29794054"/>
<feature type="signal peptide" evidence="1">
    <location>
        <begin position="1"/>
        <end position="21"/>
    </location>
</feature>
<evidence type="ECO:0000313" key="8">
    <source>
        <dbReference type="Proteomes" id="UP000462376"/>
    </source>
</evidence>
<dbReference type="Pfam" id="PF12771">
    <property type="entry name" value="SusD-like_2"/>
    <property type="match status" value="2"/>
</dbReference>
<reference evidence="6" key="2">
    <citation type="submission" date="2022-10" db="EMBL/GenBank/DDBJ databases">
        <title>Human gut microbiome strain richness.</title>
        <authorList>
            <person name="Chen-Liaw A."/>
        </authorList>
    </citation>
    <scope>NUCLEOTIDE SEQUENCE</scope>
    <source>
        <strain evidence="6">BSD2780061687st1_G10_BSD2780061687b_171204</strain>
    </source>
</reference>
<dbReference type="InterPro" id="IPR041662">
    <property type="entry name" value="SusD-like_2"/>
</dbReference>
<dbReference type="Proteomes" id="UP000432488">
    <property type="component" value="Unassembled WGS sequence"/>
</dbReference>
<dbReference type="Proteomes" id="UP000462376">
    <property type="component" value="Unassembled WGS sequence"/>
</dbReference>
<gene>
    <name evidence="4" type="ORF">GAP47_09965</name>
    <name evidence="5" type="ORF">GAP48_11585</name>
    <name evidence="3" type="ORF">GAP55_05945</name>
    <name evidence="2" type="ORF">GAQ56_12535</name>
    <name evidence="6" type="ORF">POZ22_11435</name>
</gene>
<proteinExistence type="predicted"/>
<evidence type="ECO:0000313" key="6">
    <source>
        <dbReference type="EMBL" id="MDC1855388.1"/>
    </source>
</evidence>
<evidence type="ECO:0000256" key="1">
    <source>
        <dbReference type="SAM" id="SignalP"/>
    </source>
</evidence>
<evidence type="ECO:0000313" key="7">
    <source>
        <dbReference type="Proteomes" id="UP000432488"/>
    </source>
</evidence>
<evidence type="ECO:0000313" key="5">
    <source>
        <dbReference type="EMBL" id="KAB4253110.1"/>
    </source>
</evidence>
<protein>
    <submittedName>
        <fullName evidence="6">SusD/RagB family nutrient-binding outer membrane lipoprotein</fullName>
    </submittedName>
</protein>
<dbReference type="EMBL" id="WCTR01000004">
    <property type="protein sequence ID" value="KAB4214189.1"/>
    <property type="molecule type" value="Genomic_DNA"/>
</dbReference>
<dbReference type="AlphaFoldDB" id="A0A139K474"/>
<dbReference type="RefSeq" id="WP_005835980.1">
    <property type="nucleotide sequence ID" value="NZ_CAXTXF010000027.1"/>
</dbReference>
<dbReference type="Proteomes" id="UP000487989">
    <property type="component" value="Unassembled WGS sequence"/>
</dbReference>
<evidence type="ECO:0000313" key="2">
    <source>
        <dbReference type="EMBL" id="KAB4090807.1"/>
    </source>
</evidence>
<evidence type="ECO:0000313" key="4">
    <source>
        <dbReference type="EMBL" id="KAB4237060.1"/>
    </source>
</evidence>
<dbReference type="EMBL" id="WCUV01000008">
    <property type="protein sequence ID" value="KAB4090807.1"/>
    <property type="molecule type" value="Genomic_DNA"/>
</dbReference>
<reference evidence="7 8" key="1">
    <citation type="journal article" date="2019" name="Nat. Med.">
        <title>A library of human gut bacterial isolates paired with longitudinal multiomics data enables mechanistic microbiome research.</title>
        <authorList>
            <person name="Poyet M."/>
            <person name="Groussin M."/>
            <person name="Gibbons S.M."/>
            <person name="Avila-Pacheco J."/>
            <person name="Jiang X."/>
            <person name="Kearney S.M."/>
            <person name="Perrotta A.R."/>
            <person name="Berdy B."/>
            <person name="Zhao S."/>
            <person name="Lieberman T.D."/>
            <person name="Swanson P.K."/>
            <person name="Smith M."/>
            <person name="Roesemann S."/>
            <person name="Alexander J.E."/>
            <person name="Rich S.A."/>
            <person name="Livny J."/>
            <person name="Vlamakis H."/>
            <person name="Clish C."/>
            <person name="Bullock K."/>
            <person name="Deik A."/>
            <person name="Scott J."/>
            <person name="Pierce K.A."/>
            <person name="Xavier R.J."/>
            <person name="Alm E.J."/>
        </authorList>
    </citation>
    <scope>NUCLEOTIDE SEQUENCE [LARGE SCALE GENOMIC DNA]</scope>
    <source>
        <strain evidence="3 9">BIOML-A11</strain>
        <strain evidence="5 10">BIOML-A3</strain>
        <strain evidence="2 7">BIOML-A42</strain>
        <strain evidence="4 8">BIOML-A5</strain>
    </source>
</reference>
<dbReference type="EMBL" id="WCTJ01000017">
    <property type="protein sequence ID" value="KAB4253110.1"/>
    <property type="molecule type" value="Genomic_DNA"/>
</dbReference>
<organism evidence="6 11">
    <name type="scientific">Bacteroides uniformis</name>
    <dbReference type="NCBI Taxonomy" id="820"/>
    <lineage>
        <taxon>Bacteria</taxon>
        <taxon>Pseudomonadati</taxon>
        <taxon>Bacteroidota</taxon>
        <taxon>Bacteroidia</taxon>
        <taxon>Bacteroidales</taxon>
        <taxon>Bacteroidaceae</taxon>
        <taxon>Bacteroides</taxon>
    </lineage>
</organism>
<evidence type="ECO:0000313" key="10">
    <source>
        <dbReference type="Proteomes" id="UP000487989"/>
    </source>
</evidence>
<name>A0A139K474_BACUN</name>
<dbReference type="PROSITE" id="PS51257">
    <property type="entry name" value="PROKAR_LIPOPROTEIN"/>
    <property type="match status" value="1"/>
</dbReference>
<dbReference type="Proteomes" id="UP000466952">
    <property type="component" value="Unassembled WGS sequence"/>
</dbReference>
<evidence type="ECO:0000313" key="9">
    <source>
        <dbReference type="Proteomes" id="UP000466952"/>
    </source>
</evidence>
<dbReference type="SUPFAM" id="SSF48452">
    <property type="entry name" value="TPR-like"/>
    <property type="match status" value="1"/>
</dbReference>
<comment type="caution">
    <text evidence="6">The sequence shown here is derived from an EMBL/GenBank/DDBJ whole genome shotgun (WGS) entry which is preliminary data.</text>
</comment>
<dbReference type="EMBL" id="JAQNSB010000016">
    <property type="protein sequence ID" value="MDC1855388.1"/>
    <property type="molecule type" value="Genomic_DNA"/>
</dbReference>
<keyword evidence="6" id="KW-0449">Lipoprotein</keyword>
<evidence type="ECO:0000313" key="11">
    <source>
        <dbReference type="Proteomes" id="UP001214113"/>
    </source>
</evidence>
<dbReference type="InterPro" id="IPR011990">
    <property type="entry name" value="TPR-like_helical_dom_sf"/>
</dbReference>
<evidence type="ECO:0000313" key="3">
    <source>
        <dbReference type="EMBL" id="KAB4214189.1"/>
    </source>
</evidence>
<dbReference type="Proteomes" id="UP001214113">
    <property type="component" value="Unassembled WGS sequence"/>
</dbReference>